<gene>
    <name evidence="2" type="ORF">PBAH0796_LOCUS33268</name>
</gene>
<evidence type="ECO:0000256" key="1">
    <source>
        <dbReference type="RuleBase" id="RU367095"/>
    </source>
</evidence>
<dbReference type="SUPFAM" id="SSF46785">
    <property type="entry name" value="Winged helix' DNA-binding domain"/>
    <property type="match status" value="1"/>
</dbReference>
<dbReference type="GO" id="GO:0043328">
    <property type="term" value="P:protein transport to vacuole involved in ubiquitin-dependent protein catabolic process via the multivesicular body sorting pathway"/>
    <property type="evidence" value="ECO:0007669"/>
    <property type="project" value="UniProtKB-UniRule"/>
</dbReference>
<dbReference type="AlphaFoldDB" id="A0A7S0FY44"/>
<dbReference type="EMBL" id="HBEG01054578">
    <property type="protein sequence ID" value="CAD8389903.1"/>
    <property type="molecule type" value="Transcribed_RNA"/>
</dbReference>
<comment type="similarity">
    <text evidence="1">Belongs to the VPS36 family.</text>
</comment>
<dbReference type="PANTHER" id="PTHR13128">
    <property type="entry name" value="VACUOLAR PROTEIN-SORTING-ASSOCIATED PROTEIN 36"/>
    <property type="match status" value="1"/>
</dbReference>
<dbReference type="GO" id="GO:0043130">
    <property type="term" value="F:ubiquitin binding"/>
    <property type="evidence" value="ECO:0007669"/>
    <property type="project" value="UniProtKB-UniRule"/>
</dbReference>
<accession>A0A7S0FY44</accession>
<dbReference type="GO" id="GO:0032266">
    <property type="term" value="F:phosphatidylinositol-3-phosphate binding"/>
    <property type="evidence" value="ECO:0007669"/>
    <property type="project" value="UniProtKB-UniRule"/>
</dbReference>
<comment type="function">
    <text evidence="1">Component of the ESCRT-II complex (endosomal sorting complex required for transport II), which is required for multivesicular body (MVB) formation and sorting of endosomal cargo proteins into MVBs.</text>
</comment>
<dbReference type="Pfam" id="PF04157">
    <property type="entry name" value="EAP30"/>
    <property type="match status" value="1"/>
</dbReference>
<dbReference type="InterPro" id="IPR037855">
    <property type="entry name" value="Vps36"/>
</dbReference>
<name>A0A7S0FY44_9DINO</name>
<comment type="subunit">
    <text evidence="1">Component of the endosomal sorting complex required for transport II (ESCRT-II).</text>
</comment>
<dbReference type="GO" id="GO:0000814">
    <property type="term" value="C:ESCRT II complex"/>
    <property type="evidence" value="ECO:0007669"/>
    <property type="project" value="UniProtKB-UniRule"/>
</dbReference>
<dbReference type="InterPro" id="IPR036390">
    <property type="entry name" value="WH_DNA-bd_sf"/>
</dbReference>
<proteinExistence type="inferred from homology"/>
<keyword evidence="1" id="KW-0653">Protein transport</keyword>
<organism evidence="2">
    <name type="scientific">Pyrodinium bahamense</name>
    <dbReference type="NCBI Taxonomy" id="73915"/>
    <lineage>
        <taxon>Eukaryota</taxon>
        <taxon>Sar</taxon>
        <taxon>Alveolata</taxon>
        <taxon>Dinophyceae</taxon>
        <taxon>Gonyaulacales</taxon>
        <taxon>Pyrocystaceae</taxon>
        <taxon>Pyrodinium</taxon>
    </lineage>
</organism>
<sequence>MEPIDPERHGPLLRCREDGGLPTKLVGESDAFCLPATEELIFELEGSGVQDGDAQSHMRAKLSGRDTHNGVRVRLTTHRLLWWTPAANCWLAVRLDAVSLAEASGGGVFRPRRCELKPREGGPPIAVRRAEAEQTDELLAQVQAAIGACDWRRGSYEEAAMGGLQRILGQRENRQQAVGETLDLALADLESLRQHAAQAAVAARQVGLCMASQAGGEGAGVQQLLEDFGLLAPDGTAVVKGGQLKADIEEDVARVCRAALEKRGGLGMLLAHDVFCLVNRARGTALVSPEEVMTALRRCAQPGGPLRLRMLGSTSALAVSLSRTSDRDTDAQLVRMAQAAPLSAFKLAKELNLTAAEAQYLLKDTEARAALVRDDAPEGVFYFPNLFERF</sequence>
<dbReference type="GO" id="GO:0031902">
    <property type="term" value="C:late endosome membrane"/>
    <property type="evidence" value="ECO:0007669"/>
    <property type="project" value="UniProtKB-UniRule"/>
</dbReference>
<protein>
    <recommendedName>
        <fullName evidence="1">Vacuolar protein-sorting-associated protein 36</fullName>
    </recommendedName>
    <alternativeName>
        <fullName evidence="1">ESCRT-II complex subunit VPS36</fullName>
    </alternativeName>
</protein>
<keyword evidence="1" id="KW-0963">Cytoplasm</keyword>
<reference evidence="2" key="1">
    <citation type="submission" date="2021-01" db="EMBL/GenBank/DDBJ databases">
        <authorList>
            <person name="Corre E."/>
            <person name="Pelletier E."/>
            <person name="Niang G."/>
            <person name="Scheremetjew M."/>
            <person name="Finn R."/>
            <person name="Kale V."/>
            <person name="Holt S."/>
            <person name="Cochrane G."/>
            <person name="Meng A."/>
            <person name="Brown T."/>
            <person name="Cohen L."/>
        </authorList>
    </citation>
    <scope>NUCLEOTIDE SEQUENCE</scope>
    <source>
        <strain evidence="2">Pbaha01</strain>
    </source>
</reference>
<keyword evidence="1" id="KW-0813">Transport</keyword>
<dbReference type="PANTHER" id="PTHR13128:SF12">
    <property type="entry name" value="VACUOLAR PROTEIN-SORTING-ASSOCIATED PROTEIN 36"/>
    <property type="match status" value="1"/>
</dbReference>
<comment type="subcellular location">
    <subcellularLocation>
        <location evidence="1">Cytoplasm</location>
    </subcellularLocation>
    <subcellularLocation>
        <location evidence="1">Endosome</location>
    </subcellularLocation>
</comment>
<evidence type="ECO:0000313" key="2">
    <source>
        <dbReference type="EMBL" id="CAD8389903.1"/>
    </source>
</evidence>
<dbReference type="InterPro" id="IPR040608">
    <property type="entry name" value="Snf8/Vps36"/>
</dbReference>
<keyword evidence="1" id="KW-0967">Endosome</keyword>
<dbReference type="Gene3D" id="1.10.10.10">
    <property type="entry name" value="Winged helix-like DNA-binding domain superfamily/Winged helix DNA-binding domain"/>
    <property type="match status" value="2"/>
</dbReference>
<dbReference type="Gene3D" id="2.30.29.30">
    <property type="entry name" value="Pleckstrin-homology domain (PH domain)/Phosphotyrosine-binding domain (PTB)"/>
    <property type="match status" value="1"/>
</dbReference>
<dbReference type="InterPro" id="IPR036388">
    <property type="entry name" value="WH-like_DNA-bd_sf"/>
</dbReference>
<dbReference type="InterPro" id="IPR011993">
    <property type="entry name" value="PH-like_dom_sf"/>
</dbReference>